<dbReference type="AlphaFoldDB" id="A0A1B1U4K4"/>
<gene>
    <name evidence="2" type="ORF">BBW65_01940</name>
</gene>
<dbReference type="Pfam" id="PF03459">
    <property type="entry name" value="TOBE"/>
    <property type="match status" value="1"/>
</dbReference>
<evidence type="ECO:0000313" key="2">
    <source>
        <dbReference type="EMBL" id="ANV97642.1"/>
    </source>
</evidence>
<dbReference type="InterPro" id="IPR005116">
    <property type="entry name" value="Transp-assoc_OB_typ1"/>
</dbReference>
<name>A0A1B1U4K4_9HELI</name>
<dbReference type="OrthoDB" id="5324362at2"/>
<feature type="domain" description="Transport-associated OB type 1" evidence="1">
    <location>
        <begin position="65"/>
        <end position="125"/>
    </location>
</feature>
<proteinExistence type="predicted"/>
<dbReference type="EMBL" id="CP016503">
    <property type="protein sequence ID" value="ANV97642.1"/>
    <property type="molecule type" value="Genomic_DNA"/>
</dbReference>
<sequence length="130" mass="14864">MNQLKAQIISLQESENILFIKMSAQDYCFSAVGLGGDYVLWEQVDLCFKESDVMLAHPKSAGLISARNKFLSPILHIEHNGVLARVEFDVLETKVCALITYEALRELQVEQHDKFYWFVKSSDLIVQKRA</sequence>
<reference evidence="3" key="1">
    <citation type="submission" date="2016-07" db="EMBL/GenBank/DDBJ databases">
        <authorList>
            <person name="Florea S."/>
            <person name="Webb J.S."/>
            <person name="Jaromczyk J."/>
            <person name="Schardl C.L."/>
        </authorList>
    </citation>
    <scope>NUCLEOTIDE SEQUENCE [LARGE SCALE GENOMIC DNA]</scope>
    <source>
        <strain evidence="3">MIT 01-6242</strain>
    </source>
</reference>
<protein>
    <recommendedName>
        <fullName evidence="1">Transport-associated OB type 1 domain-containing protein</fullName>
    </recommendedName>
</protein>
<evidence type="ECO:0000259" key="1">
    <source>
        <dbReference type="Pfam" id="PF03459"/>
    </source>
</evidence>
<accession>A0A1B1U4K4</accession>
<dbReference type="Gene3D" id="2.40.50.100">
    <property type="match status" value="1"/>
</dbReference>
<dbReference type="KEGG" id="het:BBW65_01940"/>
<dbReference type="Proteomes" id="UP000092884">
    <property type="component" value="Chromosome"/>
</dbReference>
<keyword evidence="3" id="KW-1185">Reference proteome</keyword>
<evidence type="ECO:0000313" key="3">
    <source>
        <dbReference type="Proteomes" id="UP000092884"/>
    </source>
</evidence>
<organism evidence="2 3">
    <name type="scientific">Helicobacter enhydrae</name>
    <dbReference type="NCBI Taxonomy" id="222136"/>
    <lineage>
        <taxon>Bacteria</taxon>
        <taxon>Pseudomonadati</taxon>
        <taxon>Campylobacterota</taxon>
        <taxon>Epsilonproteobacteria</taxon>
        <taxon>Campylobacterales</taxon>
        <taxon>Helicobacteraceae</taxon>
        <taxon>Helicobacter</taxon>
    </lineage>
</organism>
<dbReference type="RefSeq" id="WP_066338967.1">
    <property type="nucleotide sequence ID" value="NZ_CP016503.1"/>
</dbReference>
<dbReference type="STRING" id="222136.BBW65_01940"/>
<dbReference type="InterPro" id="IPR008995">
    <property type="entry name" value="Mo/tungstate-bd_C_term_dom"/>
</dbReference>
<dbReference type="SUPFAM" id="SSF50331">
    <property type="entry name" value="MOP-like"/>
    <property type="match status" value="1"/>
</dbReference>